<proteinExistence type="predicted"/>
<evidence type="ECO:0000313" key="2">
    <source>
        <dbReference type="Proteomes" id="UP000222542"/>
    </source>
</evidence>
<organism evidence="1 2">
    <name type="scientific">Capsicum annuum</name>
    <name type="common">Capsicum pepper</name>
    <dbReference type="NCBI Taxonomy" id="4072"/>
    <lineage>
        <taxon>Eukaryota</taxon>
        <taxon>Viridiplantae</taxon>
        <taxon>Streptophyta</taxon>
        <taxon>Embryophyta</taxon>
        <taxon>Tracheophyta</taxon>
        <taxon>Spermatophyta</taxon>
        <taxon>Magnoliopsida</taxon>
        <taxon>eudicotyledons</taxon>
        <taxon>Gunneridae</taxon>
        <taxon>Pentapetalae</taxon>
        <taxon>asterids</taxon>
        <taxon>lamiids</taxon>
        <taxon>Solanales</taxon>
        <taxon>Solanaceae</taxon>
        <taxon>Solanoideae</taxon>
        <taxon>Capsiceae</taxon>
        <taxon>Capsicum</taxon>
    </lineage>
</organism>
<reference evidence="1 2" key="1">
    <citation type="journal article" date="2014" name="Nat. Genet.">
        <title>Genome sequence of the hot pepper provides insights into the evolution of pungency in Capsicum species.</title>
        <authorList>
            <person name="Kim S."/>
            <person name="Park M."/>
            <person name="Yeom S.I."/>
            <person name="Kim Y.M."/>
            <person name="Lee J.M."/>
            <person name="Lee H.A."/>
            <person name="Seo E."/>
            <person name="Choi J."/>
            <person name="Cheong K."/>
            <person name="Kim K.T."/>
            <person name="Jung K."/>
            <person name="Lee G.W."/>
            <person name="Oh S.K."/>
            <person name="Bae C."/>
            <person name="Kim S.B."/>
            <person name="Lee H.Y."/>
            <person name="Kim S.Y."/>
            <person name="Kim M.S."/>
            <person name="Kang B.C."/>
            <person name="Jo Y.D."/>
            <person name="Yang H.B."/>
            <person name="Jeong H.J."/>
            <person name="Kang W.H."/>
            <person name="Kwon J.K."/>
            <person name="Shin C."/>
            <person name="Lim J.Y."/>
            <person name="Park J.H."/>
            <person name="Huh J.H."/>
            <person name="Kim J.S."/>
            <person name="Kim B.D."/>
            <person name="Cohen O."/>
            <person name="Paran I."/>
            <person name="Suh M.C."/>
            <person name="Lee S.B."/>
            <person name="Kim Y.K."/>
            <person name="Shin Y."/>
            <person name="Noh S.J."/>
            <person name="Park J."/>
            <person name="Seo Y.S."/>
            <person name="Kwon S.Y."/>
            <person name="Kim H.A."/>
            <person name="Park J.M."/>
            <person name="Kim H.J."/>
            <person name="Choi S.B."/>
            <person name="Bosland P.W."/>
            <person name="Reeves G."/>
            <person name="Jo S.H."/>
            <person name="Lee B.W."/>
            <person name="Cho H.T."/>
            <person name="Choi H.S."/>
            <person name="Lee M.S."/>
            <person name="Yu Y."/>
            <person name="Do Choi Y."/>
            <person name="Park B.S."/>
            <person name="van Deynze A."/>
            <person name="Ashrafi H."/>
            <person name="Hill T."/>
            <person name="Kim W.T."/>
            <person name="Pai H.S."/>
            <person name="Ahn H.K."/>
            <person name="Yeam I."/>
            <person name="Giovannoni J.J."/>
            <person name="Rose J.K."/>
            <person name="Sorensen I."/>
            <person name="Lee S.J."/>
            <person name="Kim R.W."/>
            <person name="Choi I.Y."/>
            <person name="Choi B.S."/>
            <person name="Lim J.S."/>
            <person name="Lee Y.H."/>
            <person name="Choi D."/>
        </authorList>
    </citation>
    <scope>NUCLEOTIDE SEQUENCE [LARGE SCALE GENOMIC DNA]</scope>
    <source>
        <strain evidence="2">cv. CM334</strain>
    </source>
</reference>
<accession>A0A2G2Z0N8</accession>
<dbReference type="AlphaFoldDB" id="A0A2G2Z0N8"/>
<gene>
    <name evidence="1" type="ORF">T459_19056</name>
</gene>
<reference evidence="1 2" key="2">
    <citation type="journal article" date="2017" name="Genome Biol.">
        <title>New reference genome sequences of hot pepper reveal the massive evolution of plant disease-resistance genes by retroduplication.</title>
        <authorList>
            <person name="Kim S."/>
            <person name="Park J."/>
            <person name="Yeom S.I."/>
            <person name="Kim Y.M."/>
            <person name="Seo E."/>
            <person name="Kim K.T."/>
            <person name="Kim M.S."/>
            <person name="Lee J.M."/>
            <person name="Cheong K."/>
            <person name="Shin H.S."/>
            <person name="Kim S.B."/>
            <person name="Han K."/>
            <person name="Lee J."/>
            <person name="Park M."/>
            <person name="Lee H.A."/>
            <person name="Lee H.Y."/>
            <person name="Lee Y."/>
            <person name="Oh S."/>
            <person name="Lee J.H."/>
            <person name="Choi E."/>
            <person name="Choi E."/>
            <person name="Lee S.E."/>
            <person name="Jeon J."/>
            <person name="Kim H."/>
            <person name="Choi G."/>
            <person name="Song H."/>
            <person name="Lee J."/>
            <person name="Lee S.C."/>
            <person name="Kwon J.K."/>
            <person name="Lee H.Y."/>
            <person name="Koo N."/>
            <person name="Hong Y."/>
            <person name="Kim R.W."/>
            <person name="Kang W.H."/>
            <person name="Huh J.H."/>
            <person name="Kang B.C."/>
            <person name="Yang T.J."/>
            <person name="Lee Y.H."/>
            <person name="Bennetzen J.L."/>
            <person name="Choi D."/>
        </authorList>
    </citation>
    <scope>NUCLEOTIDE SEQUENCE [LARGE SCALE GENOMIC DNA]</scope>
    <source>
        <strain evidence="2">cv. CM334</strain>
    </source>
</reference>
<name>A0A2G2Z0N8_CAPAN</name>
<dbReference type="Gramene" id="PHT75534">
    <property type="protein sequence ID" value="PHT75534"/>
    <property type="gene ID" value="T459_19056"/>
</dbReference>
<dbReference type="EMBL" id="AYRZ02000007">
    <property type="protein sequence ID" value="PHT75534.1"/>
    <property type="molecule type" value="Genomic_DNA"/>
</dbReference>
<dbReference type="Proteomes" id="UP000222542">
    <property type="component" value="Unassembled WGS sequence"/>
</dbReference>
<sequence>MQIWHEMDMIDDKNIPEGALETVLKLQQKSHCRMFLIKLRPEFKNIRASILNHNSISFLDSILADLLAEETRLASLSSLSSPPNFFASYKGKYCDYILLSVSTVMRRVIMLFYFRNQRGFGKPKSTTPWIIDLGTTHLMTGYLTTFASSKHSSIPSTITVANGINLDILRSGTLKFTFPNFLSLDMRIGKVIGRGRRQREFFILDLGSSSNSYKCFLALSSQEVNSVNAL</sequence>
<keyword evidence="2" id="KW-1185">Reference proteome</keyword>
<evidence type="ECO:0000313" key="1">
    <source>
        <dbReference type="EMBL" id="PHT75534.1"/>
    </source>
</evidence>
<comment type="caution">
    <text evidence="1">The sequence shown here is derived from an EMBL/GenBank/DDBJ whole genome shotgun (WGS) entry which is preliminary data.</text>
</comment>
<protein>
    <submittedName>
        <fullName evidence="1">Uncharacterized protein</fullName>
    </submittedName>
</protein>